<feature type="transmembrane region" description="Helical" evidence="1">
    <location>
        <begin position="87"/>
        <end position="108"/>
    </location>
</feature>
<keyword evidence="1" id="KW-0472">Membrane</keyword>
<comment type="caution">
    <text evidence="2">The sequence shown here is derived from an EMBL/GenBank/DDBJ whole genome shotgun (WGS) entry which is preliminary data.</text>
</comment>
<feature type="transmembrane region" description="Helical" evidence="1">
    <location>
        <begin position="242"/>
        <end position="261"/>
    </location>
</feature>
<evidence type="ECO:0000313" key="2">
    <source>
        <dbReference type="EMBL" id="RFM26684.1"/>
    </source>
</evidence>
<dbReference type="EMBL" id="QTJU01000008">
    <property type="protein sequence ID" value="RFM26684.1"/>
    <property type="molecule type" value="Genomic_DNA"/>
</dbReference>
<organism evidence="2 3">
    <name type="scientific">Deminuibacter soli</name>
    <dbReference type="NCBI Taxonomy" id="2291815"/>
    <lineage>
        <taxon>Bacteria</taxon>
        <taxon>Pseudomonadati</taxon>
        <taxon>Bacteroidota</taxon>
        <taxon>Chitinophagia</taxon>
        <taxon>Chitinophagales</taxon>
        <taxon>Chitinophagaceae</taxon>
        <taxon>Deminuibacter</taxon>
    </lineage>
</organism>
<proteinExistence type="predicted"/>
<feature type="transmembrane region" description="Helical" evidence="1">
    <location>
        <begin position="14"/>
        <end position="35"/>
    </location>
</feature>
<keyword evidence="1" id="KW-1133">Transmembrane helix</keyword>
<evidence type="ECO:0008006" key="4">
    <source>
        <dbReference type="Google" id="ProtNLM"/>
    </source>
</evidence>
<keyword evidence="1" id="KW-0812">Transmembrane</keyword>
<keyword evidence="3" id="KW-1185">Reference proteome</keyword>
<feature type="transmembrane region" description="Helical" evidence="1">
    <location>
        <begin position="208"/>
        <end position="236"/>
    </location>
</feature>
<sequence length="403" mass="46819">MAISAFYSIVVPPLYSVAVPSYLLINIAAPFIILISINVSREFLAELGWILLAYLVLFALSQWYIYLAHPVLNDKLILLNAEDKTVQFRHTFFTQSWYLFNGILLYLYLKYYATSRHLPYIFWSFRILVIYGFIEVLLYQLLHRNGDFLSNRMFDNVPGTGSLFQVNSIGGWVVQRMKSLTGEPSMFAFSVVPIWILSVGLKQRIDQVLFFAALVLSFSTSAYLGIFVLACGWLVFNRAFRKKYVWLLPLALLAPFALYYFSAGFRHFIHDAVLDKLTGASVSGEQRTGYMKNHISYWVHDLNFFGKLVGLGFGYARSTDFFSTLLVNNGIIGLLLFTWFFFKHALVPMRDRYLHQYYVVALIATYCIMMLSVPEFGYLSLWILLAFPYFYDRMSFTYQTRYR</sequence>
<protein>
    <recommendedName>
        <fullName evidence="4">O-antigen ligase domain-containing protein</fullName>
    </recommendedName>
</protein>
<feature type="transmembrane region" description="Helical" evidence="1">
    <location>
        <begin position="321"/>
        <end position="342"/>
    </location>
</feature>
<feature type="transmembrane region" description="Helical" evidence="1">
    <location>
        <begin position="120"/>
        <end position="142"/>
    </location>
</feature>
<feature type="transmembrane region" description="Helical" evidence="1">
    <location>
        <begin position="184"/>
        <end position="201"/>
    </location>
</feature>
<reference evidence="2 3" key="1">
    <citation type="submission" date="2018-08" db="EMBL/GenBank/DDBJ databases">
        <title>Chitinophagaceae sp. K23C18032701, a novel bacterium isolated from forest soil.</title>
        <authorList>
            <person name="Wang C."/>
        </authorList>
    </citation>
    <scope>NUCLEOTIDE SEQUENCE [LARGE SCALE GENOMIC DNA]</scope>
    <source>
        <strain evidence="2 3">K23C18032701</strain>
    </source>
</reference>
<feature type="transmembrane region" description="Helical" evidence="1">
    <location>
        <begin position="47"/>
        <end position="67"/>
    </location>
</feature>
<accession>A0A3E1NFU5</accession>
<dbReference type="Proteomes" id="UP000261284">
    <property type="component" value="Unassembled WGS sequence"/>
</dbReference>
<gene>
    <name evidence="2" type="ORF">DXN05_19135</name>
</gene>
<evidence type="ECO:0000313" key="3">
    <source>
        <dbReference type="Proteomes" id="UP000261284"/>
    </source>
</evidence>
<feature type="transmembrane region" description="Helical" evidence="1">
    <location>
        <begin position="379"/>
        <end position="396"/>
    </location>
</feature>
<dbReference type="AlphaFoldDB" id="A0A3E1NFU5"/>
<name>A0A3E1NFU5_9BACT</name>
<evidence type="ECO:0000256" key="1">
    <source>
        <dbReference type="SAM" id="Phobius"/>
    </source>
</evidence>